<keyword evidence="2" id="KW-0479">Metal-binding</keyword>
<dbReference type="GO" id="GO:0004151">
    <property type="term" value="F:dihydroorotase activity"/>
    <property type="evidence" value="ECO:0007669"/>
    <property type="project" value="InterPro"/>
</dbReference>
<evidence type="ECO:0000256" key="3">
    <source>
        <dbReference type="ARBA" id="ARBA00022801"/>
    </source>
</evidence>
<dbReference type="InterPro" id="IPR002195">
    <property type="entry name" value="Dihydroorotase_CS"/>
</dbReference>
<dbReference type="GO" id="GO:0006221">
    <property type="term" value="P:pyrimidine nucleotide biosynthetic process"/>
    <property type="evidence" value="ECO:0007669"/>
    <property type="project" value="UniProtKB-KW"/>
</dbReference>
<dbReference type="InterPro" id="IPR011059">
    <property type="entry name" value="Metal-dep_hydrolase_composite"/>
</dbReference>
<dbReference type="Gene3D" id="2.30.40.10">
    <property type="entry name" value="Urease, subunit C, domain 1"/>
    <property type="match status" value="1"/>
</dbReference>
<comment type="cofactor">
    <cofactor evidence="1">
        <name>Zn(2+)</name>
        <dbReference type="ChEBI" id="CHEBI:29105"/>
    </cofactor>
</comment>
<dbReference type="GO" id="GO:0005737">
    <property type="term" value="C:cytoplasm"/>
    <property type="evidence" value="ECO:0007669"/>
    <property type="project" value="TreeGrafter"/>
</dbReference>
<accession>X0SN54</accession>
<dbReference type="AlphaFoldDB" id="X0SN54"/>
<dbReference type="CDD" id="cd01317">
    <property type="entry name" value="DHOase_IIa"/>
    <property type="match status" value="1"/>
</dbReference>
<name>X0SN54_9ZZZZ</name>
<sequence length="258" mass="28554">SKMFNIPVIEHPQDTKLTEGGTMNEGFYSTKLGMQGMPSIAEDIIVSRDIRILEYIGGQLHIQHISSAKAIDMVRMAKDKGLHVTAEATPHHFSFTDSALETFDPNLKMNPPLRSEEDRNAVIKGLKDGTIDAIATDHAPHVIDDKEGEFDKAAFGVTGLETAVGAYFTELVDKHNFNGIKMLVDLCVVNPRRIMHLQVPEIKEGTVADLCILNPEINWTVKKEEFFSKAVNSCFLGRTLHGKVVGVVGKRRIWMSGA</sequence>
<keyword evidence="4" id="KW-0665">Pyrimidine biosynthesis</keyword>
<dbReference type="PROSITE" id="PS00483">
    <property type="entry name" value="DIHYDROOROTASE_2"/>
    <property type="match status" value="1"/>
</dbReference>
<reference evidence="6" key="1">
    <citation type="journal article" date="2014" name="Front. Microbiol.">
        <title>High frequency of phylogenetically diverse reductive dehalogenase-homologous genes in deep subseafloor sedimentary metagenomes.</title>
        <authorList>
            <person name="Kawai M."/>
            <person name="Futagami T."/>
            <person name="Toyoda A."/>
            <person name="Takaki Y."/>
            <person name="Nishi S."/>
            <person name="Hori S."/>
            <person name="Arai W."/>
            <person name="Tsubouchi T."/>
            <person name="Morono Y."/>
            <person name="Uchiyama I."/>
            <person name="Ito T."/>
            <person name="Fujiyama A."/>
            <person name="Inagaki F."/>
            <person name="Takami H."/>
        </authorList>
    </citation>
    <scope>NUCLEOTIDE SEQUENCE</scope>
    <source>
        <strain evidence="6">Expedition CK06-06</strain>
    </source>
</reference>
<dbReference type="PANTHER" id="PTHR43668:SF2">
    <property type="entry name" value="ALLANTOINASE"/>
    <property type="match status" value="1"/>
</dbReference>
<dbReference type="GO" id="GO:0006145">
    <property type="term" value="P:purine nucleobase catabolic process"/>
    <property type="evidence" value="ECO:0007669"/>
    <property type="project" value="TreeGrafter"/>
</dbReference>
<dbReference type="Pfam" id="PF01979">
    <property type="entry name" value="Amidohydro_1"/>
    <property type="match status" value="1"/>
</dbReference>
<dbReference type="InterPro" id="IPR006680">
    <property type="entry name" value="Amidohydro-rel"/>
</dbReference>
<feature type="domain" description="Amidohydrolase-related" evidence="5">
    <location>
        <begin position="60"/>
        <end position="230"/>
    </location>
</feature>
<dbReference type="Gene3D" id="3.20.20.140">
    <property type="entry name" value="Metal-dependent hydrolases"/>
    <property type="match status" value="1"/>
</dbReference>
<dbReference type="EMBL" id="BARS01003035">
    <property type="protein sequence ID" value="GAF76561.1"/>
    <property type="molecule type" value="Genomic_DNA"/>
</dbReference>
<evidence type="ECO:0000256" key="4">
    <source>
        <dbReference type="ARBA" id="ARBA00022975"/>
    </source>
</evidence>
<keyword evidence="3" id="KW-0378">Hydrolase</keyword>
<dbReference type="InterPro" id="IPR004722">
    <property type="entry name" value="DHOase"/>
</dbReference>
<protein>
    <recommendedName>
        <fullName evidence="5">Amidohydrolase-related domain-containing protein</fullName>
    </recommendedName>
</protein>
<dbReference type="GO" id="GO:0046872">
    <property type="term" value="F:metal ion binding"/>
    <property type="evidence" value="ECO:0007669"/>
    <property type="project" value="UniProtKB-KW"/>
</dbReference>
<evidence type="ECO:0000256" key="2">
    <source>
        <dbReference type="ARBA" id="ARBA00022723"/>
    </source>
</evidence>
<evidence type="ECO:0000259" key="5">
    <source>
        <dbReference type="Pfam" id="PF01979"/>
    </source>
</evidence>
<proteinExistence type="predicted"/>
<dbReference type="PANTHER" id="PTHR43668">
    <property type="entry name" value="ALLANTOINASE"/>
    <property type="match status" value="1"/>
</dbReference>
<dbReference type="InterPro" id="IPR032466">
    <property type="entry name" value="Metal_Hydrolase"/>
</dbReference>
<dbReference type="SUPFAM" id="SSF51338">
    <property type="entry name" value="Composite domain of metallo-dependent hydrolases"/>
    <property type="match status" value="1"/>
</dbReference>
<evidence type="ECO:0000313" key="6">
    <source>
        <dbReference type="EMBL" id="GAF76561.1"/>
    </source>
</evidence>
<evidence type="ECO:0000256" key="1">
    <source>
        <dbReference type="ARBA" id="ARBA00001947"/>
    </source>
</evidence>
<dbReference type="SUPFAM" id="SSF51556">
    <property type="entry name" value="Metallo-dependent hydrolases"/>
    <property type="match status" value="1"/>
</dbReference>
<dbReference type="InterPro" id="IPR050138">
    <property type="entry name" value="DHOase/Allantoinase_Hydrolase"/>
</dbReference>
<feature type="non-terminal residue" evidence="6">
    <location>
        <position position="1"/>
    </location>
</feature>
<dbReference type="GO" id="GO:0004038">
    <property type="term" value="F:allantoinase activity"/>
    <property type="evidence" value="ECO:0007669"/>
    <property type="project" value="TreeGrafter"/>
</dbReference>
<organism evidence="6">
    <name type="scientific">marine sediment metagenome</name>
    <dbReference type="NCBI Taxonomy" id="412755"/>
    <lineage>
        <taxon>unclassified sequences</taxon>
        <taxon>metagenomes</taxon>
        <taxon>ecological metagenomes</taxon>
    </lineage>
</organism>
<gene>
    <name evidence="6" type="ORF">S01H1_05839</name>
</gene>
<comment type="caution">
    <text evidence="6">The sequence shown here is derived from an EMBL/GenBank/DDBJ whole genome shotgun (WGS) entry which is preliminary data.</text>
</comment>